<proteinExistence type="predicted"/>
<dbReference type="Pfam" id="PF13876">
    <property type="entry name" value="Phage_gp49_66"/>
    <property type="match status" value="1"/>
</dbReference>
<reference evidence="1 2" key="1">
    <citation type="submission" date="2018-05" db="EMBL/GenBank/DDBJ databases">
        <title>Genomic characterization of a novel Pseudomonas phage phCDa.</title>
        <authorList>
            <person name="Chen C."/>
            <person name="Lu D."/>
            <person name="Wang J."/>
            <person name="Fu R."/>
        </authorList>
    </citation>
    <scope>NUCLEOTIDE SEQUENCE [LARGE SCALE GENOMIC DNA]</scope>
</reference>
<evidence type="ECO:0000313" key="1">
    <source>
        <dbReference type="EMBL" id="AXC36445.1"/>
    </source>
</evidence>
<dbReference type="Pfam" id="PF21825">
    <property type="entry name" value="crAss001_48"/>
    <property type="match status" value="1"/>
</dbReference>
<dbReference type="Proteomes" id="UP000252224">
    <property type="component" value="Segment"/>
</dbReference>
<gene>
    <name evidence="1" type="ORF">phCDa_1</name>
</gene>
<dbReference type="EMBL" id="MH382836">
    <property type="protein sequence ID" value="AXC36445.1"/>
    <property type="molecule type" value="Genomic_DNA"/>
</dbReference>
<protein>
    <submittedName>
        <fullName evidence="1">Uncharacterized protein</fullName>
    </submittedName>
</protein>
<organism evidence="1 2">
    <name type="scientific">Pseudomonas phage phCDa</name>
    <dbReference type="NCBI Taxonomy" id="2268587"/>
    <lineage>
        <taxon>Viruses</taxon>
        <taxon>Duplodnaviria</taxon>
        <taxon>Heunggongvirae</taxon>
        <taxon>Uroviricota</taxon>
        <taxon>Caudoviricetes</taxon>
        <taxon>Schitoviridae</taxon>
        <taxon>Shizishanvirus</taxon>
        <taxon>Shizishanvirus phCDa</taxon>
    </lineage>
</organism>
<keyword evidence="2" id="KW-1185">Reference proteome</keyword>
<name>A0A2Z5H8Q1_9CAUD</name>
<accession>A0A2Z5H8Q1</accession>
<dbReference type="InterPro" id="IPR054052">
    <property type="entry name" value="Y16Q-like"/>
</dbReference>
<sequence length="183" mass="20218">MSVSAEQALEQTIVAKGLTTAPRVTPAALEAMIKTTELIKIEPSILLCVLTLHNGLTVVGKNLGSVCAENYDEELGKQLAMRDARDQLWPLAGFMLAEDIHRGNRPLTQEQRELPDHVQRVITEMYQVAARLMGLTDFLVQVDAGSLEALELSADEIADLREQHGLMKSYVEVLQRRLSRAGV</sequence>
<dbReference type="InterPro" id="IPR025915">
    <property type="entry name" value="Phage_gp49_66"/>
</dbReference>
<evidence type="ECO:0000313" key="2">
    <source>
        <dbReference type="Proteomes" id="UP000252224"/>
    </source>
</evidence>